<gene>
    <name evidence="2" type="ORF">VCR4J5_710035</name>
    <name evidence="1" type="ORF">VCR5J5_1160065</name>
</gene>
<reference evidence="1 3" key="1">
    <citation type="submission" date="2014-06" db="EMBL/GenBank/DDBJ databases">
        <authorList>
            <person name="Le Roux F."/>
        </authorList>
    </citation>
    <scope>NUCLEOTIDE SEQUENCE</scope>
    <source>
        <strain evidence="2 3">J5-4</strain>
        <strain evidence="1">J5-5</strain>
    </source>
</reference>
<evidence type="ECO:0000313" key="1">
    <source>
        <dbReference type="EMBL" id="CDS95466.1"/>
    </source>
</evidence>
<name>A0A822MRR1_9VIBR</name>
<dbReference type="EMBL" id="CCJV01000020">
    <property type="protein sequence ID" value="CDS95466.1"/>
    <property type="molecule type" value="Genomic_DNA"/>
</dbReference>
<dbReference type="Proteomes" id="UP000049495">
    <property type="component" value="Unassembled WGS sequence"/>
</dbReference>
<comment type="caution">
    <text evidence="1">The sequence shown here is derived from an EMBL/GenBank/DDBJ whole genome shotgun (WGS) entry which is preliminary data.</text>
</comment>
<dbReference type="AlphaFoldDB" id="A0A822MRR1"/>
<accession>A0A822MRR1</accession>
<evidence type="ECO:0000313" key="2">
    <source>
        <dbReference type="EMBL" id="CDT56176.1"/>
    </source>
</evidence>
<evidence type="ECO:0000313" key="4">
    <source>
        <dbReference type="Proteomes" id="UP000049495"/>
    </source>
</evidence>
<proteinExistence type="predicted"/>
<dbReference type="Proteomes" id="UP000049077">
    <property type="component" value="Unassembled WGS sequence"/>
</dbReference>
<organism evidence="1 4">
    <name type="scientific">Vibrio crassostreae</name>
    <dbReference type="NCBI Taxonomy" id="246167"/>
    <lineage>
        <taxon>Bacteria</taxon>
        <taxon>Pseudomonadati</taxon>
        <taxon>Pseudomonadota</taxon>
        <taxon>Gammaproteobacteria</taxon>
        <taxon>Vibrionales</taxon>
        <taxon>Vibrionaceae</taxon>
        <taxon>Vibrio</taxon>
    </lineage>
</organism>
<dbReference type="EMBL" id="CCJX01000159">
    <property type="protein sequence ID" value="CDT56176.1"/>
    <property type="molecule type" value="Genomic_DNA"/>
</dbReference>
<sequence length="116" mass="13612">MGFIEKVKYFYGIIVIFLVRRSSGVALYTDTVPSLLMIKKYIDVIVFFIHSWALLRKRIIYFNSCLSNSERLIAWKITEASLEFYSESTCGFCVNSLYTQQGRLMGKSYFYYSLVF</sequence>
<reference evidence="4" key="2">
    <citation type="submission" date="2014-06" db="EMBL/GenBank/DDBJ databases">
        <authorList>
            <person name="Le Roux Frederique"/>
        </authorList>
    </citation>
    <scope>NUCLEOTIDE SEQUENCE [LARGE SCALE GENOMIC DNA]</scope>
    <source>
        <strain evidence="4">J5-5</strain>
    </source>
</reference>
<protein>
    <submittedName>
        <fullName evidence="1">Uncharacterized protein</fullName>
    </submittedName>
</protein>
<keyword evidence="3" id="KW-1185">Reference proteome</keyword>
<evidence type="ECO:0000313" key="3">
    <source>
        <dbReference type="Proteomes" id="UP000049077"/>
    </source>
</evidence>